<feature type="chain" id="PRO_5015420219" evidence="5">
    <location>
        <begin position="17"/>
        <end position="204"/>
    </location>
</feature>
<dbReference type="Gene3D" id="3.40.50.720">
    <property type="entry name" value="NAD(P)-binding Rossmann-like Domain"/>
    <property type="match status" value="1"/>
</dbReference>
<dbReference type="Proteomes" id="UP000245207">
    <property type="component" value="Unassembled WGS sequence"/>
</dbReference>
<dbReference type="GO" id="GO:0042732">
    <property type="term" value="P:D-xylose metabolic process"/>
    <property type="evidence" value="ECO:0007669"/>
    <property type="project" value="InterPro"/>
</dbReference>
<evidence type="ECO:0000256" key="5">
    <source>
        <dbReference type="SAM" id="SignalP"/>
    </source>
</evidence>
<feature type="compositionally biased region" description="Polar residues" evidence="4">
    <location>
        <begin position="98"/>
        <end position="114"/>
    </location>
</feature>
<feature type="signal peptide" evidence="5">
    <location>
        <begin position="1"/>
        <end position="16"/>
    </location>
</feature>
<dbReference type="PANTHER" id="PTHR43078">
    <property type="entry name" value="UDP-GLUCURONIC ACID DECARBOXYLASE-RELATED"/>
    <property type="match status" value="1"/>
</dbReference>
<dbReference type="STRING" id="35608.A0A2U1MA67"/>
<dbReference type="InterPro" id="IPR044516">
    <property type="entry name" value="UXS-like"/>
</dbReference>
<evidence type="ECO:0000256" key="2">
    <source>
        <dbReference type="ARBA" id="ARBA00023027"/>
    </source>
</evidence>
<dbReference type="EMBL" id="PKPP01005980">
    <property type="protein sequence ID" value="PWA58145.1"/>
    <property type="molecule type" value="Genomic_DNA"/>
</dbReference>
<keyword evidence="2" id="KW-0520">NAD</keyword>
<dbReference type="GO" id="GO:0070403">
    <property type="term" value="F:NAD+ binding"/>
    <property type="evidence" value="ECO:0007669"/>
    <property type="project" value="InterPro"/>
</dbReference>
<dbReference type="GO" id="GO:0048040">
    <property type="term" value="F:UDP-glucuronate decarboxylase activity"/>
    <property type="evidence" value="ECO:0007669"/>
    <property type="project" value="TreeGrafter"/>
</dbReference>
<evidence type="ECO:0000256" key="4">
    <source>
        <dbReference type="SAM" id="MobiDB-lite"/>
    </source>
</evidence>
<feature type="region of interest" description="Disordered" evidence="4">
    <location>
        <begin position="94"/>
        <end position="129"/>
    </location>
</feature>
<organism evidence="6 7">
    <name type="scientific">Artemisia annua</name>
    <name type="common">Sweet wormwood</name>
    <dbReference type="NCBI Taxonomy" id="35608"/>
    <lineage>
        <taxon>Eukaryota</taxon>
        <taxon>Viridiplantae</taxon>
        <taxon>Streptophyta</taxon>
        <taxon>Embryophyta</taxon>
        <taxon>Tracheophyta</taxon>
        <taxon>Spermatophyta</taxon>
        <taxon>Magnoliopsida</taxon>
        <taxon>eudicotyledons</taxon>
        <taxon>Gunneridae</taxon>
        <taxon>Pentapetalae</taxon>
        <taxon>asterids</taxon>
        <taxon>campanulids</taxon>
        <taxon>Asterales</taxon>
        <taxon>Asteraceae</taxon>
        <taxon>Asteroideae</taxon>
        <taxon>Anthemideae</taxon>
        <taxon>Artemisiinae</taxon>
        <taxon>Artemisia</taxon>
    </lineage>
</organism>
<accession>A0A2U1MA67</accession>
<evidence type="ECO:0000256" key="1">
    <source>
        <dbReference type="ARBA" id="ARBA00001911"/>
    </source>
</evidence>
<dbReference type="OrthoDB" id="331544at2759"/>
<protein>
    <submittedName>
        <fullName evidence="6">UDP-glucuronic acid decarboxylase 3</fullName>
    </submittedName>
</protein>
<evidence type="ECO:0000313" key="6">
    <source>
        <dbReference type="EMBL" id="PWA58145.1"/>
    </source>
</evidence>
<name>A0A2U1MA67_ARTAN</name>
<dbReference type="PANTHER" id="PTHR43078:SF7">
    <property type="entry name" value="UDP-GLUCURONATE DECARBOXYLASE"/>
    <property type="match status" value="1"/>
</dbReference>
<sequence>MPTLLLLLYWLRCISGAHFSQSPGTQPRSFCYISDMCFTFFSCYKVDGLIQLMEGSNTGPINIGNPGEFTMIELAETVKENCYTITHLESDDGVRPRISSSAQAGSCSPQNIPRSKSKDSGKGIYGKRLLAPPTVDNRKTSKLKPRSLAPQTGGHKREAICLAGSLNESLLCCRCGLRLIQFIGCLGLLILEELIWLYRPFVVI</sequence>
<dbReference type="AlphaFoldDB" id="A0A2U1MA67"/>
<proteinExistence type="predicted"/>
<evidence type="ECO:0000313" key="7">
    <source>
        <dbReference type="Proteomes" id="UP000245207"/>
    </source>
</evidence>
<comment type="caution">
    <text evidence="6">The sequence shown here is derived from an EMBL/GenBank/DDBJ whole genome shotgun (WGS) entry which is preliminary data.</text>
</comment>
<keyword evidence="7" id="KW-1185">Reference proteome</keyword>
<gene>
    <name evidence="6" type="ORF">CTI12_AA402860</name>
</gene>
<keyword evidence="5" id="KW-0732">Signal</keyword>
<keyword evidence="3" id="KW-0456">Lyase</keyword>
<dbReference type="GO" id="GO:0005737">
    <property type="term" value="C:cytoplasm"/>
    <property type="evidence" value="ECO:0007669"/>
    <property type="project" value="TreeGrafter"/>
</dbReference>
<comment type="cofactor">
    <cofactor evidence="1">
        <name>NAD(+)</name>
        <dbReference type="ChEBI" id="CHEBI:57540"/>
    </cofactor>
</comment>
<reference evidence="6 7" key="1">
    <citation type="journal article" date="2018" name="Mol. Plant">
        <title>The genome of Artemisia annua provides insight into the evolution of Asteraceae family and artemisinin biosynthesis.</title>
        <authorList>
            <person name="Shen Q."/>
            <person name="Zhang L."/>
            <person name="Liao Z."/>
            <person name="Wang S."/>
            <person name="Yan T."/>
            <person name="Shi P."/>
            <person name="Liu M."/>
            <person name="Fu X."/>
            <person name="Pan Q."/>
            <person name="Wang Y."/>
            <person name="Lv Z."/>
            <person name="Lu X."/>
            <person name="Zhang F."/>
            <person name="Jiang W."/>
            <person name="Ma Y."/>
            <person name="Chen M."/>
            <person name="Hao X."/>
            <person name="Li L."/>
            <person name="Tang Y."/>
            <person name="Lv G."/>
            <person name="Zhou Y."/>
            <person name="Sun X."/>
            <person name="Brodelius P.E."/>
            <person name="Rose J.K.C."/>
            <person name="Tang K."/>
        </authorList>
    </citation>
    <scope>NUCLEOTIDE SEQUENCE [LARGE SCALE GENOMIC DNA]</scope>
    <source>
        <strain evidence="7">cv. Huhao1</strain>
        <tissue evidence="6">Leaf</tissue>
    </source>
</reference>
<evidence type="ECO:0000256" key="3">
    <source>
        <dbReference type="ARBA" id="ARBA00023239"/>
    </source>
</evidence>